<protein>
    <submittedName>
        <fullName evidence="1">Uncharacterized protein</fullName>
    </submittedName>
</protein>
<reference evidence="1" key="1">
    <citation type="submission" date="2023-03" db="EMBL/GenBank/DDBJ databases">
        <title>Multiphase analysis and comparison of six strains from genera Psychromarinibacter, Lutimaribacter, and Maritimibacter, including a novel species: Psychromarinibacter sediminicola sp. nov.</title>
        <authorList>
            <person name="Wang Y.-H."/>
            <person name="Ye M.-Q."/>
            <person name="Du Z.-J."/>
        </authorList>
    </citation>
    <scope>NUCLEOTIDE SEQUENCE</scope>
    <source>
        <strain evidence="1">C21-152</strain>
    </source>
</reference>
<accession>A0AAE3T989</accession>
<keyword evidence="2" id="KW-1185">Reference proteome</keyword>
<dbReference type="Proteomes" id="UP001220964">
    <property type="component" value="Unassembled WGS sequence"/>
</dbReference>
<proteinExistence type="predicted"/>
<evidence type="ECO:0000313" key="2">
    <source>
        <dbReference type="Proteomes" id="UP001220964"/>
    </source>
</evidence>
<comment type="caution">
    <text evidence="1">The sequence shown here is derived from an EMBL/GenBank/DDBJ whole genome shotgun (WGS) entry which is preliminary data.</text>
</comment>
<evidence type="ECO:0000313" key="1">
    <source>
        <dbReference type="EMBL" id="MDF0602300.1"/>
    </source>
</evidence>
<name>A0AAE3T989_9RHOB</name>
<dbReference type="AlphaFoldDB" id="A0AAE3T989"/>
<organism evidence="1 2">
    <name type="scientific">Psychromarinibacter sediminicola</name>
    <dbReference type="NCBI Taxonomy" id="3033385"/>
    <lineage>
        <taxon>Bacteria</taxon>
        <taxon>Pseudomonadati</taxon>
        <taxon>Pseudomonadota</taxon>
        <taxon>Alphaproteobacteria</taxon>
        <taxon>Rhodobacterales</taxon>
        <taxon>Paracoccaceae</taxon>
        <taxon>Psychromarinibacter</taxon>
    </lineage>
</organism>
<gene>
    <name evidence="1" type="ORF">P1J78_16285</name>
</gene>
<dbReference type="EMBL" id="JARGYC010000046">
    <property type="protein sequence ID" value="MDF0602300.1"/>
    <property type="molecule type" value="Genomic_DNA"/>
</dbReference>
<dbReference type="RefSeq" id="WP_275568431.1">
    <property type="nucleotide sequence ID" value="NZ_JARGYC010000046.1"/>
</dbReference>
<sequence>MALQLLLRNDVTEFDGWKDAFDADYEARMHAGLSVLQIWRAEDAPGTVWILLDVNDAGKARAYLRGEHLRLLYERAGVTDSEHHLLETA</sequence>